<dbReference type="Proteomes" id="UP001173578">
    <property type="component" value="Unassembled WGS sequence"/>
</dbReference>
<name>A0AAW7DJ08_9FLAO</name>
<dbReference type="EMBL" id="JACALR010000002">
    <property type="protein sequence ID" value="MDM1550665.1"/>
    <property type="molecule type" value="Genomic_DNA"/>
</dbReference>
<proteinExistence type="predicted"/>
<comment type="caution">
    <text evidence="1">The sequence shown here is derived from an EMBL/GenBank/DDBJ whole genome shotgun (WGS) entry which is preliminary data.</text>
</comment>
<dbReference type="RefSeq" id="WP_286485349.1">
    <property type="nucleotide sequence ID" value="NZ_JACALR010000002.1"/>
</dbReference>
<reference evidence="1" key="1">
    <citation type="submission" date="2020-06" db="EMBL/GenBank/DDBJ databases">
        <authorList>
            <person name="Dong N."/>
        </authorList>
    </citation>
    <scope>NUCLEOTIDE SEQUENCE</scope>
    <source>
        <strain evidence="1">210</strain>
    </source>
</reference>
<protein>
    <submittedName>
        <fullName evidence="1">Uncharacterized protein</fullName>
    </submittedName>
</protein>
<evidence type="ECO:0000313" key="2">
    <source>
        <dbReference type="Proteomes" id="UP001173578"/>
    </source>
</evidence>
<gene>
    <name evidence="1" type="ORF">HX095_05510</name>
</gene>
<reference evidence="1" key="2">
    <citation type="journal article" date="2022" name="Sci. Total Environ.">
        <title>Prevalence, transmission, and molecular epidemiology of tet(X)-positive bacteria among humans, animals, and environmental niches in China: An epidemiological, and genomic-based study.</title>
        <authorList>
            <person name="Dong N."/>
            <person name="Zeng Y."/>
            <person name="Cai C."/>
            <person name="Sun C."/>
            <person name="Lu J."/>
            <person name="Liu C."/>
            <person name="Zhou H."/>
            <person name="Sun Q."/>
            <person name="Shu L."/>
            <person name="Wang H."/>
            <person name="Wang Y."/>
            <person name="Wang S."/>
            <person name="Wu C."/>
            <person name="Chan E.W."/>
            <person name="Chen G."/>
            <person name="Shen Z."/>
            <person name="Chen S."/>
            <person name="Zhang R."/>
        </authorList>
    </citation>
    <scope>NUCLEOTIDE SEQUENCE</scope>
    <source>
        <strain evidence="1">210</strain>
    </source>
</reference>
<dbReference type="AlphaFoldDB" id="A0AAW7DJ08"/>
<sequence>MALNKADLKNNIIIIMQDMMKREETSIEEFAERLASVIDVYVKDAEIVYKTGLTSATGGVVTGTFEGNLK</sequence>
<evidence type="ECO:0000313" key="1">
    <source>
        <dbReference type="EMBL" id="MDM1550665.1"/>
    </source>
</evidence>
<organism evidence="1 2">
    <name type="scientific">Empedobacter falsenii</name>
    <dbReference type="NCBI Taxonomy" id="343874"/>
    <lineage>
        <taxon>Bacteria</taxon>
        <taxon>Pseudomonadati</taxon>
        <taxon>Bacteroidota</taxon>
        <taxon>Flavobacteriia</taxon>
        <taxon>Flavobacteriales</taxon>
        <taxon>Weeksellaceae</taxon>
        <taxon>Empedobacter</taxon>
    </lineage>
</organism>
<accession>A0AAW7DJ08</accession>